<dbReference type="AlphaFoldDB" id="A0A0F9GPV4"/>
<name>A0A0F9GPV4_9ZZZZ</name>
<accession>A0A0F9GPV4</accession>
<comment type="caution">
    <text evidence="1">The sequence shown here is derived from an EMBL/GenBank/DDBJ whole genome shotgun (WGS) entry which is preliminary data.</text>
</comment>
<reference evidence="1" key="1">
    <citation type="journal article" date="2015" name="Nature">
        <title>Complex archaea that bridge the gap between prokaryotes and eukaryotes.</title>
        <authorList>
            <person name="Spang A."/>
            <person name="Saw J.H."/>
            <person name="Jorgensen S.L."/>
            <person name="Zaremba-Niedzwiedzka K."/>
            <person name="Martijn J."/>
            <person name="Lind A.E."/>
            <person name="van Eijk R."/>
            <person name="Schleper C."/>
            <person name="Guy L."/>
            <person name="Ettema T.J."/>
        </authorList>
    </citation>
    <scope>NUCLEOTIDE SEQUENCE</scope>
</reference>
<feature type="non-terminal residue" evidence="1">
    <location>
        <position position="1"/>
    </location>
</feature>
<evidence type="ECO:0000313" key="1">
    <source>
        <dbReference type="EMBL" id="KKL71485.1"/>
    </source>
</evidence>
<proteinExistence type="predicted"/>
<organism evidence="1">
    <name type="scientific">marine sediment metagenome</name>
    <dbReference type="NCBI Taxonomy" id="412755"/>
    <lineage>
        <taxon>unclassified sequences</taxon>
        <taxon>metagenomes</taxon>
        <taxon>ecological metagenomes</taxon>
    </lineage>
</organism>
<gene>
    <name evidence="1" type="ORF">LCGC14_2094440</name>
</gene>
<dbReference type="EMBL" id="LAZR01025580">
    <property type="protein sequence ID" value="KKL71485.1"/>
    <property type="molecule type" value="Genomic_DNA"/>
</dbReference>
<protein>
    <recommendedName>
        <fullName evidence="2">Periplasmic copper-binding protein NosD beta helix domain-containing protein</fullName>
    </recommendedName>
</protein>
<evidence type="ECO:0008006" key="2">
    <source>
        <dbReference type="Google" id="ProtNLM"/>
    </source>
</evidence>
<feature type="non-terminal residue" evidence="1">
    <location>
        <position position="683"/>
    </location>
</feature>
<sequence>NIISKNNFTNNYRHAKDVGYGNQWDNGSIGNYWDNYTGVDTDDDGIGDSPYTYIFGSAGSQDNYPIWRDSDDIAPQITINIPNPNDLTGKKSPTFNIKITDQTLNSTWYRLWNGTILTTNSSFGYLIDTEIDQNIWNEVGNGTVTINFFANDSLGRLTYKNVTVRKDIYNPLITINKPIENELFGIKAPSADDFNITFEDPNDIDNKWYMLSNKTDNTTNHTWNGYIDQGVWDEIFNGTINIKIFANDSVGNIGFAEISVKKDIHIPEILINYPNEYQIFGSNAPNFNVEITDLELDVMWYSLNGRNNITFSSNGTIDQAEWNSLIDGIIKITFYANNTLDNKNSESVDVIKDTVSPIINIISPNPDEVFGTDAPNFIVEIIDPNLDVIWYSLNGGENITFTSNGTIDQTKWSVFSDEIITIIFYANDTLGNIDYESVDVIKDTVSPIINIISPNPDDVFGNVSPSFIVEISDPNLDTIWYTVDGGVNNYIFTDNGSINQSAWNSLPEGNVVLRFYANDSVGNIEFADVTIRKDVNAPIIAINNPQNSDVIGATAPNFDISIDELNLDKTWYSLNGGSNITFTGLIGTINQAAWNSLPEGNVDLRFYANDSVGNIEFAEVTIRKDVNAPIITINNPQNNDVIGATAPNFDISIDELNLDKTWYSLNGGINITFTGLIGTINQA</sequence>